<dbReference type="CDD" id="cd05016">
    <property type="entry name" value="SIS_PGI_2"/>
    <property type="match status" value="1"/>
</dbReference>
<dbReference type="GO" id="GO:0097367">
    <property type="term" value="F:carbohydrate derivative binding"/>
    <property type="evidence" value="ECO:0007669"/>
    <property type="project" value="InterPro"/>
</dbReference>
<comment type="pathway">
    <text evidence="8">Carbohydrate biosynthesis; gluconeogenesis.</text>
</comment>
<dbReference type="PROSITE" id="PS51463">
    <property type="entry name" value="P_GLUCOSE_ISOMERASE_3"/>
    <property type="match status" value="1"/>
</dbReference>
<dbReference type="GO" id="GO:0006094">
    <property type="term" value="P:gluconeogenesis"/>
    <property type="evidence" value="ECO:0007669"/>
    <property type="project" value="UniProtKB-UniRule"/>
</dbReference>
<evidence type="ECO:0000313" key="10">
    <source>
        <dbReference type="EMBL" id="PEN12574.1"/>
    </source>
</evidence>
<evidence type="ECO:0000256" key="5">
    <source>
        <dbReference type="ARBA" id="ARBA00023152"/>
    </source>
</evidence>
<keyword evidence="6 8" id="KW-0413">Isomerase</keyword>
<comment type="subcellular location">
    <subcellularLocation>
        <location evidence="8">Cytoplasm</location>
    </subcellularLocation>
</comment>
<dbReference type="CDD" id="cd05015">
    <property type="entry name" value="SIS_PGI_1"/>
    <property type="match status" value="1"/>
</dbReference>
<evidence type="ECO:0000256" key="2">
    <source>
        <dbReference type="ARBA" id="ARBA00006604"/>
    </source>
</evidence>
<keyword evidence="11" id="KW-1185">Reference proteome</keyword>
<dbReference type="PROSITE" id="PS00174">
    <property type="entry name" value="P_GLUCOSE_ISOMERASE_2"/>
    <property type="match status" value="1"/>
</dbReference>
<dbReference type="UniPathway" id="UPA00109">
    <property type="reaction ID" value="UER00181"/>
</dbReference>
<dbReference type="GO" id="GO:0048029">
    <property type="term" value="F:monosaccharide binding"/>
    <property type="evidence" value="ECO:0007669"/>
    <property type="project" value="TreeGrafter"/>
</dbReference>
<dbReference type="Gene3D" id="3.40.50.10490">
    <property type="entry name" value="Glucose-6-phosphate isomerase like protein, domain 1"/>
    <property type="match status" value="2"/>
</dbReference>
<evidence type="ECO:0000313" key="11">
    <source>
        <dbReference type="Proteomes" id="UP000220102"/>
    </source>
</evidence>
<dbReference type="PRINTS" id="PR00662">
    <property type="entry name" value="G6PISOMERASE"/>
</dbReference>
<comment type="function">
    <text evidence="8">Catalyzes the reversible isomerization of glucose-6-phosphate to fructose-6-phosphate.</text>
</comment>
<comment type="pathway">
    <text evidence="1 8 9">Carbohydrate degradation; glycolysis; D-glyceraldehyde 3-phosphate and glycerone phosphate from D-glucose: step 2/4.</text>
</comment>
<accession>A0A2A8CVF5</accession>
<dbReference type="InterPro" id="IPR035482">
    <property type="entry name" value="SIS_PGI_2"/>
</dbReference>
<dbReference type="PANTHER" id="PTHR11469:SF1">
    <property type="entry name" value="GLUCOSE-6-PHOSPHATE ISOMERASE"/>
    <property type="match status" value="1"/>
</dbReference>
<evidence type="ECO:0000256" key="3">
    <source>
        <dbReference type="ARBA" id="ARBA00022432"/>
    </source>
</evidence>
<dbReference type="GO" id="GO:0051156">
    <property type="term" value="P:glucose 6-phosphate metabolic process"/>
    <property type="evidence" value="ECO:0007669"/>
    <property type="project" value="TreeGrafter"/>
</dbReference>
<dbReference type="EMBL" id="PDEQ01000007">
    <property type="protein sequence ID" value="PEN12574.1"/>
    <property type="molecule type" value="Genomic_DNA"/>
</dbReference>
<dbReference type="Pfam" id="PF00342">
    <property type="entry name" value="PGI"/>
    <property type="match status" value="1"/>
</dbReference>
<dbReference type="AlphaFoldDB" id="A0A2A8CVF5"/>
<dbReference type="InterPro" id="IPR001672">
    <property type="entry name" value="G6P_Isomerase"/>
</dbReference>
<keyword evidence="3 8" id="KW-0312">Gluconeogenesis</keyword>
<dbReference type="PANTHER" id="PTHR11469">
    <property type="entry name" value="GLUCOSE-6-PHOSPHATE ISOMERASE"/>
    <property type="match status" value="1"/>
</dbReference>
<keyword evidence="5 8" id="KW-0324">Glycolysis</keyword>
<evidence type="ECO:0000256" key="4">
    <source>
        <dbReference type="ARBA" id="ARBA00022490"/>
    </source>
</evidence>
<comment type="caution">
    <text evidence="10">The sequence shown here is derived from an EMBL/GenBank/DDBJ whole genome shotgun (WGS) entry which is preliminary data.</text>
</comment>
<comment type="catalytic activity">
    <reaction evidence="7 8 9">
        <text>alpha-D-glucose 6-phosphate = beta-D-fructose 6-phosphate</text>
        <dbReference type="Rhea" id="RHEA:11816"/>
        <dbReference type="ChEBI" id="CHEBI:57634"/>
        <dbReference type="ChEBI" id="CHEBI:58225"/>
        <dbReference type="EC" id="5.3.1.9"/>
    </reaction>
</comment>
<dbReference type="HAMAP" id="MF_00473">
    <property type="entry name" value="G6P_isomerase"/>
    <property type="match status" value="1"/>
</dbReference>
<gene>
    <name evidence="8" type="primary">pgi</name>
    <name evidence="10" type="ORF">CRI94_13725</name>
</gene>
<evidence type="ECO:0000256" key="1">
    <source>
        <dbReference type="ARBA" id="ARBA00004926"/>
    </source>
</evidence>
<feature type="active site" description="Proton donor" evidence="8">
    <location>
        <position position="293"/>
    </location>
</feature>
<organism evidence="10 11">
    <name type="scientific">Longibacter salinarum</name>
    <dbReference type="NCBI Taxonomy" id="1850348"/>
    <lineage>
        <taxon>Bacteria</taxon>
        <taxon>Pseudomonadati</taxon>
        <taxon>Rhodothermota</taxon>
        <taxon>Rhodothermia</taxon>
        <taxon>Rhodothermales</taxon>
        <taxon>Salisaetaceae</taxon>
        <taxon>Longibacter</taxon>
    </lineage>
</organism>
<evidence type="ECO:0000256" key="8">
    <source>
        <dbReference type="HAMAP-Rule" id="MF_00473"/>
    </source>
</evidence>
<dbReference type="InterPro" id="IPR046348">
    <property type="entry name" value="SIS_dom_sf"/>
</dbReference>
<dbReference type="RefSeq" id="WP_098076869.1">
    <property type="nucleotide sequence ID" value="NZ_PDEQ01000007.1"/>
</dbReference>
<dbReference type="Proteomes" id="UP000220102">
    <property type="component" value="Unassembled WGS sequence"/>
</dbReference>
<dbReference type="UniPathway" id="UPA00138"/>
<comment type="caution">
    <text evidence="8">Lacks conserved residue(s) required for the propagation of feature annotation.</text>
</comment>
<dbReference type="GO" id="GO:0006096">
    <property type="term" value="P:glycolytic process"/>
    <property type="evidence" value="ECO:0007669"/>
    <property type="project" value="UniProtKB-UniRule"/>
</dbReference>
<evidence type="ECO:0000256" key="7">
    <source>
        <dbReference type="ARBA" id="ARBA00029321"/>
    </source>
</evidence>
<feature type="active site" evidence="8">
    <location>
        <position position="428"/>
    </location>
</feature>
<dbReference type="EC" id="5.3.1.9" evidence="8"/>
<sequence>MIRLDDSRALDMLDDGALDDLQPKLTDAHQAVLDKSGAGSDFLGWRDLLTDPDDALLEDIETTAAHLRRDADVLLCLGIGGSYLGAKAVIDALTPYFKKTSPATPDLPGKSDQPDDPPEVLFAGNQTSGAYLRELLESLEGKSVFVNVISKSGTTLETALSFRFVRQWMEDHFEDADDRIIVTTDPEKGVLNTLRDEHPYKKYVIPRDVGGRFSVMTPVGLLPIAAAGIDIRSFFYGAVSACEELKDAEDNPALQYAGLRYLLLEEGYDVDVLAVFEPKLRSIGGWWQQLMGESEGKDGTGLFPAVVQYTTDLHSLGQYMQDGQRIVLETFLMVEDDDGDLTIPQSEDNLDGLNYVAGKTMSDVTRGAYEGTAQAHSDGGVPILSLWMDSIDPGPLGELLYFFEHAVAVSGYLLGVNPFNQPGVEDYKREMFDRLGK</sequence>
<dbReference type="NCBIfam" id="NF010697">
    <property type="entry name" value="PRK14097.1"/>
    <property type="match status" value="1"/>
</dbReference>
<evidence type="ECO:0000256" key="9">
    <source>
        <dbReference type="RuleBase" id="RU000612"/>
    </source>
</evidence>
<evidence type="ECO:0000256" key="6">
    <source>
        <dbReference type="ARBA" id="ARBA00023235"/>
    </source>
</evidence>
<keyword evidence="4 8" id="KW-0963">Cytoplasm</keyword>
<dbReference type="GO" id="GO:0004347">
    <property type="term" value="F:glucose-6-phosphate isomerase activity"/>
    <property type="evidence" value="ECO:0007669"/>
    <property type="project" value="UniProtKB-UniRule"/>
</dbReference>
<dbReference type="GO" id="GO:0005829">
    <property type="term" value="C:cytosol"/>
    <property type="evidence" value="ECO:0007669"/>
    <property type="project" value="TreeGrafter"/>
</dbReference>
<name>A0A2A8CVF5_9BACT</name>
<dbReference type="OrthoDB" id="140919at2"/>
<dbReference type="InterPro" id="IPR035476">
    <property type="entry name" value="SIS_PGI_1"/>
</dbReference>
<dbReference type="SUPFAM" id="SSF53697">
    <property type="entry name" value="SIS domain"/>
    <property type="match status" value="1"/>
</dbReference>
<protein>
    <recommendedName>
        <fullName evidence="8">Glucose-6-phosphate isomerase</fullName>
        <shortName evidence="8">GPI</shortName>
        <ecNumber evidence="8">5.3.1.9</ecNumber>
    </recommendedName>
    <alternativeName>
        <fullName evidence="8">Phosphoglucose isomerase</fullName>
        <shortName evidence="8">PGI</shortName>
    </alternativeName>
    <alternativeName>
        <fullName evidence="8">Phosphohexose isomerase</fullName>
        <shortName evidence="8">PHI</shortName>
    </alternativeName>
</protein>
<dbReference type="InterPro" id="IPR018189">
    <property type="entry name" value="Phosphoglucose_isomerase_CS"/>
</dbReference>
<reference evidence="10 11" key="1">
    <citation type="submission" date="2017-10" db="EMBL/GenBank/DDBJ databases">
        <title>Draft genome of Longibacter Salinarum.</title>
        <authorList>
            <person name="Goh K.M."/>
            <person name="Shamsir M.S."/>
            <person name="Lim S.W."/>
        </authorList>
    </citation>
    <scope>NUCLEOTIDE SEQUENCE [LARGE SCALE GENOMIC DNA]</scope>
    <source>
        <strain evidence="10 11">KCTC 52045</strain>
    </source>
</reference>
<dbReference type="FunFam" id="3.40.50.10490:FF:000016">
    <property type="entry name" value="Glucose-6-phosphate isomerase"/>
    <property type="match status" value="1"/>
</dbReference>
<proteinExistence type="inferred from homology"/>
<comment type="similarity">
    <text evidence="2 8 9">Belongs to the GPI family.</text>
</comment>